<organism evidence="3 4">
    <name type="scientific">Bowdeniella nasicola</name>
    <dbReference type="NCBI Taxonomy" id="208480"/>
    <lineage>
        <taxon>Bacteria</taxon>
        <taxon>Bacillati</taxon>
        <taxon>Actinomycetota</taxon>
        <taxon>Actinomycetes</taxon>
        <taxon>Actinomycetales</taxon>
        <taxon>Actinomycetaceae</taxon>
        <taxon>Bowdeniella</taxon>
    </lineage>
</organism>
<feature type="transmembrane region" description="Helical" evidence="1">
    <location>
        <begin position="485"/>
        <end position="505"/>
    </location>
</feature>
<feature type="transmembrane region" description="Helical" evidence="1">
    <location>
        <begin position="456"/>
        <end position="478"/>
    </location>
</feature>
<dbReference type="Pfam" id="PF08840">
    <property type="entry name" value="BAAT_C"/>
    <property type="match status" value="1"/>
</dbReference>
<dbReference type="Gene3D" id="3.40.50.1820">
    <property type="entry name" value="alpha/beta hydrolase"/>
    <property type="match status" value="1"/>
</dbReference>
<accession>A0A1Q5Q4L6</accession>
<comment type="caution">
    <text evidence="3">The sequence shown here is derived from an EMBL/GenBank/DDBJ whole genome shotgun (WGS) entry which is preliminary data.</text>
</comment>
<dbReference type="InterPro" id="IPR029058">
    <property type="entry name" value="AB_hydrolase_fold"/>
</dbReference>
<evidence type="ECO:0000259" key="2">
    <source>
        <dbReference type="Pfam" id="PF08840"/>
    </source>
</evidence>
<feature type="transmembrane region" description="Helical" evidence="1">
    <location>
        <begin position="412"/>
        <end position="436"/>
    </location>
</feature>
<sequence>MDASASKDKARTPKNGAIIALILVAVMGFTLLGSISGPGWAPTPLTASLTVQRADTSIGSRALTAPQGSYETSVEVVTIKLTDEVSVLASVYRPIGAPGKRPGMVFLHGAGTATHRQFEPHARAIASTGIVTIVPDKRLDTYTTAERDYVAMARDYRASGEYLQSLPEIDRTKVGYYGESEGAYIASIIAGSYPDSAFLILVSAPVVPPREQATYATDNYLRNTHVPEPLLTIIPRGLGPQMPGGVLSYADFDVRPYLERVKAPVFMAYGTGDTSMPIVQGAQQVIADIAKNGNSAYTVRYYANANHGIKVNQQIVPAFLRDVSRWTAGLPDTAKAEPRVAGEQPVQQFLAEPPPKPKWYADGDMIVIGLLAGPAMVVALPLLGLATGGITRLVRGRRGERAMGVSRAATWTLLRTSSAAALAAIGAWVLYIAYIVTVANLAVNYRTNALAVDGGWAVTRMAAIIAVAALIFAVRALIQTHRDPVRLPVWLAITLLGLLGGRVSGSLCVRL</sequence>
<dbReference type="AlphaFoldDB" id="A0A1Q5Q4L6"/>
<feature type="transmembrane region" description="Helical" evidence="1">
    <location>
        <begin position="17"/>
        <end position="41"/>
    </location>
</feature>
<dbReference type="SUPFAM" id="SSF53474">
    <property type="entry name" value="alpha/beta-Hydrolases"/>
    <property type="match status" value="1"/>
</dbReference>
<keyword evidence="1" id="KW-1133">Transmembrane helix</keyword>
<dbReference type="GO" id="GO:0052689">
    <property type="term" value="F:carboxylic ester hydrolase activity"/>
    <property type="evidence" value="ECO:0007669"/>
    <property type="project" value="TreeGrafter"/>
</dbReference>
<dbReference type="InterPro" id="IPR053145">
    <property type="entry name" value="AB_hydrolase_Est10"/>
</dbReference>
<feature type="transmembrane region" description="Helical" evidence="1">
    <location>
        <begin position="365"/>
        <end position="391"/>
    </location>
</feature>
<name>A0A1Q5Q4L6_9ACTO</name>
<feature type="domain" description="BAAT/Acyl-CoA thioester hydrolase C-terminal" evidence="2">
    <location>
        <begin position="161"/>
        <end position="310"/>
    </location>
</feature>
<protein>
    <recommendedName>
        <fullName evidence="2">BAAT/Acyl-CoA thioester hydrolase C-terminal domain-containing protein</fullName>
    </recommendedName>
</protein>
<keyword evidence="1" id="KW-0472">Membrane</keyword>
<dbReference type="PANTHER" id="PTHR43265">
    <property type="entry name" value="ESTERASE ESTD"/>
    <property type="match status" value="1"/>
</dbReference>
<dbReference type="PANTHER" id="PTHR43265:SF1">
    <property type="entry name" value="ESTERASE ESTD"/>
    <property type="match status" value="1"/>
</dbReference>
<reference evidence="4" key="1">
    <citation type="submission" date="2016-12" db="EMBL/GenBank/DDBJ databases">
        <authorList>
            <person name="Meng X."/>
        </authorList>
    </citation>
    <scope>NUCLEOTIDE SEQUENCE [LARGE SCALE GENOMIC DNA]</scope>
    <source>
        <strain evidence="4">DSM 19116</strain>
    </source>
</reference>
<evidence type="ECO:0000313" key="4">
    <source>
        <dbReference type="Proteomes" id="UP000185628"/>
    </source>
</evidence>
<proteinExistence type="predicted"/>
<dbReference type="EMBL" id="MQVR01000009">
    <property type="protein sequence ID" value="OKL54731.1"/>
    <property type="molecule type" value="Genomic_DNA"/>
</dbReference>
<keyword evidence="1" id="KW-0812">Transmembrane</keyword>
<evidence type="ECO:0000256" key="1">
    <source>
        <dbReference type="SAM" id="Phobius"/>
    </source>
</evidence>
<dbReference type="Proteomes" id="UP000185628">
    <property type="component" value="Unassembled WGS sequence"/>
</dbReference>
<gene>
    <name evidence="3" type="ORF">BSZ39_02805</name>
</gene>
<evidence type="ECO:0000313" key="3">
    <source>
        <dbReference type="EMBL" id="OKL54731.1"/>
    </source>
</evidence>
<dbReference type="InterPro" id="IPR014940">
    <property type="entry name" value="BAAT_C"/>
</dbReference>
<keyword evidence="4" id="KW-1185">Reference proteome</keyword>